<dbReference type="Gene3D" id="3.30.60.90">
    <property type="match status" value="1"/>
</dbReference>
<evidence type="ECO:0000313" key="6">
    <source>
        <dbReference type="Proteomes" id="UP001138500"/>
    </source>
</evidence>
<feature type="region of interest" description="Disordered" evidence="4">
    <location>
        <begin position="875"/>
        <end position="895"/>
    </location>
</feature>
<dbReference type="SUPFAM" id="SSF57903">
    <property type="entry name" value="FYVE/PHD zinc finger"/>
    <property type="match status" value="1"/>
</dbReference>
<evidence type="ECO:0008006" key="7">
    <source>
        <dbReference type="Google" id="ProtNLM"/>
    </source>
</evidence>
<keyword evidence="1" id="KW-0479">Metal-binding</keyword>
<evidence type="ECO:0000256" key="3">
    <source>
        <dbReference type="ARBA" id="ARBA00022833"/>
    </source>
</evidence>
<dbReference type="Proteomes" id="UP001138500">
    <property type="component" value="Unassembled WGS sequence"/>
</dbReference>
<dbReference type="InterPro" id="IPR011011">
    <property type="entry name" value="Znf_FYVE_PHD"/>
</dbReference>
<evidence type="ECO:0000256" key="1">
    <source>
        <dbReference type="ARBA" id="ARBA00022723"/>
    </source>
</evidence>
<sequence>MSGTLAGMIEVDRSVHIKQEPLEDEDGHWSPTSWTLQTETNDAIDIKQEPDDEDSEAYFNEHVYSSERIIIKDEPHSKDAPNAFEDAYPSLAGNFEEEEDVYEDGTKESDYLPGGRKEPIEVWDSETGQLPAVTHSLPGLSLALRPAPVADDSIMQHSAMRGVQPHHDGDAEVAADEDESLFMDLVDYSKRALGGRARPPKTACFTFPFASYPFHHLLRCGHTVVAPQIWECGSNCKVGGTGKDLAIGMRFRCPHPKCLAEDRARLRRSTGPLRVLGKHVMTRLCRLSRVEGVNPAADRAKLDQEEEGVLEGMNTMDVSKDDSSSACLPHTQNAAHASGKPACQANQSINANDDIGGRSPSETEEEALNSLKARMNNRLHVENLVATKFSREVARLRVDGAEKLRQGAAPLLNQNLVKKLRPLPGAKSTNVISLGGHQKRGLRKSALLPVPQEKDGDVYPHSYNNQGVRDELAQFNSIPEQDLERMVQAENGIVVTSLTGDPDAPTPEDNDEMEQEQDASSTFEQAETFCICESPSDRFMRPCQGCGAFYHPGCIGKGLFLAETYASENGFAQHAHDEKMHHKQGLAFTCSTCEVKARGRSRHRVARASALRTIQQSGRVEMKERKRNLDEAGVIKEKRDLDEFLGKMEKQLVVDERIERQLKKAKITSYRLKRPNEEGREFGPGTLASMRINTSDEIDQMYTIRAATAETNEIHLVCDGCGESILGVFYRCLSCAAKPNDWGGMDQPDFCDRCVIIDVAHHEENGQLVYEHRLEALHVAALDNLGRKKAPQQPVRDPTDAVMTGTVAENGTRAVSEVQMLEAEDMTTVDKQTERSELYKRPRTASTMSRDEVGRRAQERARKMNSLYHERIVTGEDSARPQKPSTPMKGVRTSNRLAMAKAKQVGNGPSDLMEK</sequence>
<proteinExistence type="predicted"/>
<comment type="caution">
    <text evidence="5">The sequence shown here is derived from an EMBL/GenBank/DDBJ whole genome shotgun (WGS) entry which is preliminary data.</text>
</comment>
<keyword evidence="3" id="KW-0862">Zinc</keyword>
<dbReference type="Gene3D" id="3.30.40.10">
    <property type="entry name" value="Zinc/RING finger domain, C3HC4 (zinc finger)"/>
    <property type="match status" value="1"/>
</dbReference>
<dbReference type="AlphaFoldDB" id="A0A9W7SWF4"/>
<dbReference type="SUPFAM" id="SSF57850">
    <property type="entry name" value="RING/U-box"/>
    <property type="match status" value="1"/>
</dbReference>
<feature type="region of interest" description="Disordered" evidence="4">
    <location>
        <begin position="318"/>
        <end position="365"/>
    </location>
</feature>
<protein>
    <recommendedName>
        <fullName evidence="7">Zinc finger PHD-type domain-containing protein</fullName>
    </recommendedName>
</protein>
<feature type="compositionally biased region" description="Acidic residues" evidence="4">
    <location>
        <begin position="506"/>
        <end position="517"/>
    </location>
</feature>
<evidence type="ECO:0000256" key="4">
    <source>
        <dbReference type="SAM" id="MobiDB-lite"/>
    </source>
</evidence>
<feature type="region of interest" description="Disordered" evidence="4">
    <location>
        <begin position="498"/>
        <end position="520"/>
    </location>
</feature>
<evidence type="ECO:0000256" key="2">
    <source>
        <dbReference type="ARBA" id="ARBA00022771"/>
    </source>
</evidence>
<organism evidence="5 6">
    <name type="scientific">Teratosphaeria destructans</name>
    <dbReference type="NCBI Taxonomy" id="418781"/>
    <lineage>
        <taxon>Eukaryota</taxon>
        <taxon>Fungi</taxon>
        <taxon>Dikarya</taxon>
        <taxon>Ascomycota</taxon>
        <taxon>Pezizomycotina</taxon>
        <taxon>Dothideomycetes</taxon>
        <taxon>Dothideomycetidae</taxon>
        <taxon>Mycosphaerellales</taxon>
        <taxon>Teratosphaeriaceae</taxon>
        <taxon>Teratosphaeria</taxon>
    </lineage>
</organism>
<reference evidence="5 6" key="1">
    <citation type="journal article" date="2018" name="IMA Fungus">
        <title>IMA Genome-F 10: Nine draft genome sequences of Claviceps purpurea s.lat., including C. arundinis, C. humidiphila, and C. cf. spartinae, pseudomolecules for the pitch canker pathogen Fusarium circinatum, draft genome of Davidsoniella eucalypti, Grosmannia galeiformis, Quambalaria eucalypti, and Teratosphaeria destructans.</title>
        <authorList>
            <person name="Wingfield B.D."/>
            <person name="Liu M."/>
            <person name="Nguyen H.D."/>
            <person name="Lane F.A."/>
            <person name="Morgan S.W."/>
            <person name="De Vos L."/>
            <person name="Wilken P.M."/>
            <person name="Duong T.A."/>
            <person name="Aylward J."/>
            <person name="Coetzee M.P."/>
            <person name="Dadej K."/>
            <person name="De Beer Z.W."/>
            <person name="Findlay W."/>
            <person name="Havenga M."/>
            <person name="Kolarik M."/>
            <person name="Menzies J.G."/>
            <person name="Naidoo K."/>
            <person name="Pochopski O."/>
            <person name="Shoukouhi P."/>
            <person name="Santana Q.C."/>
            <person name="Seifert K.A."/>
            <person name="Soal N."/>
            <person name="Steenkamp E.T."/>
            <person name="Tatham C.T."/>
            <person name="van der Nest M.A."/>
            <person name="Wingfield M.J."/>
        </authorList>
    </citation>
    <scope>NUCLEOTIDE SEQUENCE [LARGE SCALE GENOMIC DNA]</scope>
    <source>
        <strain evidence="5">CMW44962</strain>
    </source>
</reference>
<feature type="compositionally biased region" description="Polar residues" evidence="4">
    <location>
        <begin position="324"/>
        <end position="335"/>
    </location>
</feature>
<dbReference type="OrthoDB" id="661148at2759"/>
<dbReference type="InterPro" id="IPR043145">
    <property type="entry name" value="Znf_ZZ_sf"/>
</dbReference>
<keyword evidence="2" id="KW-0863">Zinc-finger</keyword>
<gene>
    <name evidence="5" type="ORF">Tdes44962_MAKER01933</name>
</gene>
<name>A0A9W7SWF4_9PEZI</name>
<keyword evidence="6" id="KW-1185">Reference proteome</keyword>
<evidence type="ECO:0000313" key="5">
    <source>
        <dbReference type="EMBL" id="KAH9836014.1"/>
    </source>
</evidence>
<dbReference type="GO" id="GO:0008270">
    <property type="term" value="F:zinc ion binding"/>
    <property type="evidence" value="ECO:0007669"/>
    <property type="project" value="UniProtKB-KW"/>
</dbReference>
<dbReference type="InterPro" id="IPR013083">
    <property type="entry name" value="Znf_RING/FYVE/PHD"/>
</dbReference>
<dbReference type="EMBL" id="RIBY02000890">
    <property type="protein sequence ID" value="KAH9836014.1"/>
    <property type="molecule type" value="Genomic_DNA"/>
</dbReference>
<accession>A0A9W7SWF4</accession>
<reference evidence="5 6" key="2">
    <citation type="journal article" date="2021" name="Curr. Genet.">
        <title>Genetic response to nitrogen starvation in the aggressive Eucalyptus foliar pathogen Teratosphaeria destructans.</title>
        <authorList>
            <person name="Havenga M."/>
            <person name="Wingfield B.D."/>
            <person name="Wingfield M.J."/>
            <person name="Dreyer L.L."/>
            <person name="Roets F."/>
            <person name="Aylward J."/>
        </authorList>
    </citation>
    <scope>NUCLEOTIDE SEQUENCE [LARGE SCALE GENOMIC DNA]</scope>
    <source>
        <strain evidence="5">CMW44962</strain>
    </source>
</reference>